<name>A0A225UWZ0_9STRA</name>
<evidence type="ECO:0000313" key="2">
    <source>
        <dbReference type="Proteomes" id="UP000198211"/>
    </source>
</evidence>
<reference evidence="2" key="1">
    <citation type="submission" date="2017-03" db="EMBL/GenBank/DDBJ databases">
        <title>Phytopthora megakarya and P. palmivora, two closely related causual agents of cacao black pod achieved similar genome size and gene model numbers by different mechanisms.</title>
        <authorList>
            <person name="Ali S."/>
            <person name="Shao J."/>
            <person name="Larry D.J."/>
            <person name="Kronmiller B."/>
            <person name="Shen D."/>
            <person name="Strem M.D."/>
            <person name="Melnick R.L."/>
            <person name="Guiltinan M.J."/>
            <person name="Tyler B.M."/>
            <person name="Meinhardt L.W."/>
            <person name="Bailey B.A."/>
        </authorList>
    </citation>
    <scope>NUCLEOTIDE SEQUENCE [LARGE SCALE GENOMIC DNA]</scope>
    <source>
        <strain evidence="2">zdho120</strain>
    </source>
</reference>
<dbReference type="OrthoDB" id="126930at2759"/>
<comment type="caution">
    <text evidence="1">The sequence shown here is derived from an EMBL/GenBank/DDBJ whole genome shotgun (WGS) entry which is preliminary data.</text>
</comment>
<protein>
    <recommendedName>
        <fullName evidence="3">FAR1 domain-containing protein</fullName>
    </recommendedName>
</protein>
<gene>
    <name evidence="1" type="ORF">PHMEG_00032141</name>
</gene>
<proteinExistence type="predicted"/>
<dbReference type="EMBL" id="NBNE01010557">
    <property type="protein sequence ID" value="OWY97348.1"/>
    <property type="molecule type" value="Genomic_DNA"/>
</dbReference>
<organism evidence="1 2">
    <name type="scientific">Phytophthora megakarya</name>
    <dbReference type="NCBI Taxonomy" id="4795"/>
    <lineage>
        <taxon>Eukaryota</taxon>
        <taxon>Sar</taxon>
        <taxon>Stramenopiles</taxon>
        <taxon>Oomycota</taxon>
        <taxon>Peronosporomycetes</taxon>
        <taxon>Peronosporales</taxon>
        <taxon>Peronosporaceae</taxon>
        <taxon>Phytophthora</taxon>
    </lineage>
</organism>
<evidence type="ECO:0008006" key="3">
    <source>
        <dbReference type="Google" id="ProtNLM"/>
    </source>
</evidence>
<keyword evidence="2" id="KW-1185">Reference proteome</keyword>
<evidence type="ECO:0000313" key="1">
    <source>
        <dbReference type="EMBL" id="OWY97348.1"/>
    </source>
</evidence>
<dbReference type="AlphaFoldDB" id="A0A225UWZ0"/>
<sequence>MQNYAVRTPNSVADRNRLRRKNAAKTGRSPVLFDESLVYYTKTYMCTHSESLKPRGSGSRANHTVRSIGCKAKLIAVLSCTKDGEYSVCVSSHKPTHNHPVTADVFYTYVEARKVTSPTTLRYGQEDVERCEKYCLISQVDAKTPLLFWCIREALRRKRFFATCGTCRESRYYPRTWRISSHKCDVSRTHPRMTTFG</sequence>
<dbReference type="Proteomes" id="UP000198211">
    <property type="component" value="Unassembled WGS sequence"/>
</dbReference>
<accession>A0A225UWZ0</accession>
<dbReference type="STRING" id="4795.A0A225UWZ0"/>